<dbReference type="PANTHER" id="PTHR33116:SF78">
    <property type="entry name" value="OS12G0587133 PROTEIN"/>
    <property type="match status" value="1"/>
</dbReference>
<accession>A0A200PSP5</accession>
<sequence length="314" mass="36790">MLVHWISVFFLPKRAIHELNSIFRRFLWSGVDLAHKHCPIGWKSICYPNNEGGLAVRDISTMNLAANLRHLWDLKIRKPTLWVEWVHKNKDFWSMKTPSNSSWCWRRILDHREYASKFIFNIVGKGNTIRFWKDNWHPLGILVERFPLSLRYDSTLHINALVSSCINDDTWLIPSHIQPTLTTLIQGIMNTPIDPLEDDEVTWTAGNSGLYTLKDTYEALRPRTQVVYWSKLVWFKHCIPRHCFITWVALHRRLKTKDKLNSWGIDIDITCTLCRISVEDDRHLFFSCEVCFLTGTMRSAGVLLTSMVILLRLA</sequence>
<dbReference type="GO" id="GO:0003964">
    <property type="term" value="F:RNA-directed DNA polymerase activity"/>
    <property type="evidence" value="ECO:0007669"/>
    <property type="project" value="UniProtKB-KW"/>
</dbReference>
<keyword evidence="2" id="KW-0548">Nucleotidyltransferase</keyword>
<evidence type="ECO:0000313" key="3">
    <source>
        <dbReference type="Proteomes" id="UP000195402"/>
    </source>
</evidence>
<dbReference type="Pfam" id="PF13966">
    <property type="entry name" value="zf-RVT"/>
    <property type="match status" value="1"/>
</dbReference>
<comment type="caution">
    <text evidence="2">The sequence shown here is derived from an EMBL/GenBank/DDBJ whole genome shotgun (WGS) entry which is preliminary data.</text>
</comment>
<dbReference type="InterPro" id="IPR026960">
    <property type="entry name" value="RVT-Znf"/>
</dbReference>
<protein>
    <submittedName>
        <fullName evidence="2">Reverse transcriptase zinc-binding domain</fullName>
    </submittedName>
</protein>
<dbReference type="Proteomes" id="UP000195402">
    <property type="component" value="Unassembled WGS sequence"/>
</dbReference>
<dbReference type="InParanoid" id="A0A200PSP5"/>
<organism evidence="2 3">
    <name type="scientific">Macleaya cordata</name>
    <name type="common">Five-seeded plume-poppy</name>
    <name type="synonym">Bocconia cordata</name>
    <dbReference type="NCBI Taxonomy" id="56857"/>
    <lineage>
        <taxon>Eukaryota</taxon>
        <taxon>Viridiplantae</taxon>
        <taxon>Streptophyta</taxon>
        <taxon>Embryophyta</taxon>
        <taxon>Tracheophyta</taxon>
        <taxon>Spermatophyta</taxon>
        <taxon>Magnoliopsida</taxon>
        <taxon>Ranunculales</taxon>
        <taxon>Papaveraceae</taxon>
        <taxon>Papaveroideae</taxon>
        <taxon>Macleaya</taxon>
    </lineage>
</organism>
<keyword evidence="3" id="KW-1185">Reference proteome</keyword>
<dbReference type="OrthoDB" id="1748554at2759"/>
<name>A0A200PSP5_MACCD</name>
<keyword evidence="2" id="KW-0808">Transferase</keyword>
<feature type="domain" description="Reverse transcriptase zinc-binding" evidence="1">
    <location>
        <begin position="211"/>
        <end position="290"/>
    </location>
</feature>
<keyword evidence="2" id="KW-0695">RNA-directed DNA polymerase</keyword>
<dbReference type="EMBL" id="MVGT01004153">
    <property type="protein sequence ID" value="OVA01220.1"/>
    <property type="molecule type" value="Genomic_DNA"/>
</dbReference>
<dbReference type="OMA" id="NEAPESY"/>
<dbReference type="AlphaFoldDB" id="A0A200PSP5"/>
<gene>
    <name evidence="2" type="ORF">BVC80_1649g14</name>
</gene>
<evidence type="ECO:0000259" key="1">
    <source>
        <dbReference type="Pfam" id="PF13966"/>
    </source>
</evidence>
<proteinExistence type="predicted"/>
<evidence type="ECO:0000313" key="2">
    <source>
        <dbReference type="EMBL" id="OVA01220.1"/>
    </source>
</evidence>
<dbReference type="PANTHER" id="PTHR33116">
    <property type="entry name" value="REVERSE TRANSCRIPTASE ZINC-BINDING DOMAIN-CONTAINING PROTEIN-RELATED-RELATED"/>
    <property type="match status" value="1"/>
</dbReference>
<reference evidence="2 3" key="1">
    <citation type="journal article" date="2017" name="Mol. Plant">
        <title>The Genome of Medicinal Plant Macleaya cordata Provides New Insights into Benzylisoquinoline Alkaloids Metabolism.</title>
        <authorList>
            <person name="Liu X."/>
            <person name="Liu Y."/>
            <person name="Huang P."/>
            <person name="Ma Y."/>
            <person name="Qing Z."/>
            <person name="Tang Q."/>
            <person name="Cao H."/>
            <person name="Cheng P."/>
            <person name="Zheng Y."/>
            <person name="Yuan Z."/>
            <person name="Zhou Y."/>
            <person name="Liu J."/>
            <person name="Tang Z."/>
            <person name="Zhuo Y."/>
            <person name="Zhang Y."/>
            <person name="Yu L."/>
            <person name="Huang J."/>
            <person name="Yang P."/>
            <person name="Peng Q."/>
            <person name="Zhang J."/>
            <person name="Jiang W."/>
            <person name="Zhang Z."/>
            <person name="Lin K."/>
            <person name="Ro D.K."/>
            <person name="Chen X."/>
            <person name="Xiong X."/>
            <person name="Shang Y."/>
            <person name="Huang S."/>
            <person name="Zeng J."/>
        </authorList>
    </citation>
    <scope>NUCLEOTIDE SEQUENCE [LARGE SCALE GENOMIC DNA]</scope>
    <source>
        <strain evidence="3">cv. BLH2017</strain>
        <tissue evidence="2">Root</tissue>
    </source>
</reference>